<sequence>MTRRHIRQPLSWPETLAATAASHRIPAAATDSLQEVSLFCRPSTPRTVSTAGSDTLMQVDGCRGGGCF</sequence>
<dbReference type="EMBL" id="VSRR010066909">
    <property type="protein sequence ID" value="MPC84952.1"/>
    <property type="molecule type" value="Genomic_DNA"/>
</dbReference>
<dbReference type="AlphaFoldDB" id="A0A5B7IM67"/>
<dbReference type="Proteomes" id="UP000324222">
    <property type="component" value="Unassembled WGS sequence"/>
</dbReference>
<proteinExistence type="predicted"/>
<gene>
    <name evidence="1" type="ORF">E2C01_079706</name>
</gene>
<keyword evidence="2" id="KW-1185">Reference proteome</keyword>
<accession>A0A5B7IM67</accession>
<organism evidence="1 2">
    <name type="scientific">Portunus trituberculatus</name>
    <name type="common">Swimming crab</name>
    <name type="synonym">Neptunus trituberculatus</name>
    <dbReference type="NCBI Taxonomy" id="210409"/>
    <lineage>
        <taxon>Eukaryota</taxon>
        <taxon>Metazoa</taxon>
        <taxon>Ecdysozoa</taxon>
        <taxon>Arthropoda</taxon>
        <taxon>Crustacea</taxon>
        <taxon>Multicrustacea</taxon>
        <taxon>Malacostraca</taxon>
        <taxon>Eumalacostraca</taxon>
        <taxon>Eucarida</taxon>
        <taxon>Decapoda</taxon>
        <taxon>Pleocyemata</taxon>
        <taxon>Brachyura</taxon>
        <taxon>Eubrachyura</taxon>
        <taxon>Portunoidea</taxon>
        <taxon>Portunidae</taxon>
        <taxon>Portuninae</taxon>
        <taxon>Portunus</taxon>
    </lineage>
</organism>
<protein>
    <submittedName>
        <fullName evidence="1">Uncharacterized protein</fullName>
    </submittedName>
</protein>
<name>A0A5B7IM67_PORTR</name>
<reference evidence="1 2" key="1">
    <citation type="submission" date="2019-05" db="EMBL/GenBank/DDBJ databases">
        <title>Another draft genome of Portunus trituberculatus and its Hox gene families provides insights of decapod evolution.</title>
        <authorList>
            <person name="Jeong J.-H."/>
            <person name="Song I."/>
            <person name="Kim S."/>
            <person name="Choi T."/>
            <person name="Kim D."/>
            <person name="Ryu S."/>
            <person name="Kim W."/>
        </authorList>
    </citation>
    <scope>NUCLEOTIDE SEQUENCE [LARGE SCALE GENOMIC DNA]</scope>
    <source>
        <tissue evidence="1">Muscle</tissue>
    </source>
</reference>
<comment type="caution">
    <text evidence="1">The sequence shown here is derived from an EMBL/GenBank/DDBJ whole genome shotgun (WGS) entry which is preliminary data.</text>
</comment>
<evidence type="ECO:0000313" key="2">
    <source>
        <dbReference type="Proteomes" id="UP000324222"/>
    </source>
</evidence>
<evidence type="ECO:0000313" key="1">
    <source>
        <dbReference type="EMBL" id="MPC84952.1"/>
    </source>
</evidence>